<dbReference type="SMART" id="SM00382">
    <property type="entry name" value="AAA"/>
    <property type="match status" value="1"/>
</dbReference>
<dbReference type="Gene3D" id="2.40.50.100">
    <property type="match status" value="1"/>
</dbReference>
<evidence type="ECO:0000313" key="8">
    <source>
        <dbReference type="EMBL" id="MCL2893727.1"/>
    </source>
</evidence>
<keyword evidence="9" id="KW-1185">Reference proteome</keyword>
<dbReference type="Pfam" id="PF00005">
    <property type="entry name" value="ABC_tran"/>
    <property type="match status" value="1"/>
</dbReference>
<dbReference type="SUPFAM" id="SSF52540">
    <property type="entry name" value="P-loop containing nucleoside triphosphate hydrolases"/>
    <property type="match status" value="1"/>
</dbReference>
<dbReference type="InterPro" id="IPR008995">
    <property type="entry name" value="Mo/tungstate-bd_C_term_dom"/>
</dbReference>
<dbReference type="InterPro" id="IPR003593">
    <property type="entry name" value="AAA+_ATPase"/>
</dbReference>
<accession>A0ABT0MVC6</accession>
<name>A0ABT0MVC6_9GAMM</name>
<dbReference type="InterPro" id="IPR047641">
    <property type="entry name" value="ABC_transpr_MalK/UgpC-like"/>
</dbReference>
<feature type="domain" description="ABC transporter" evidence="7">
    <location>
        <begin position="4"/>
        <end position="238"/>
    </location>
</feature>
<proteinExistence type="predicted"/>
<keyword evidence="5" id="KW-1278">Translocase</keyword>
<dbReference type="PROSITE" id="PS00211">
    <property type="entry name" value="ABC_TRANSPORTER_1"/>
    <property type="match status" value="1"/>
</dbReference>
<keyword evidence="2" id="KW-1003">Cell membrane</keyword>
<dbReference type="PANTHER" id="PTHR43875:SF15">
    <property type="entry name" value="TREHALOSE IMPORT ATP-BINDING PROTEIN SUGC"/>
    <property type="match status" value="1"/>
</dbReference>
<evidence type="ECO:0000313" key="9">
    <source>
        <dbReference type="Proteomes" id="UP001203069"/>
    </source>
</evidence>
<dbReference type="PROSITE" id="PS50893">
    <property type="entry name" value="ABC_TRANSPORTER_2"/>
    <property type="match status" value="1"/>
</dbReference>
<dbReference type="EMBL" id="JAKPBZ010000112">
    <property type="protein sequence ID" value="MCL2893727.1"/>
    <property type="molecule type" value="Genomic_DNA"/>
</dbReference>
<dbReference type="InterPro" id="IPR027417">
    <property type="entry name" value="P-loop_NTPase"/>
</dbReference>
<dbReference type="InterPro" id="IPR003439">
    <property type="entry name" value="ABC_transporter-like_ATP-bd"/>
</dbReference>
<dbReference type="GO" id="GO:0005524">
    <property type="term" value="F:ATP binding"/>
    <property type="evidence" value="ECO:0007669"/>
    <property type="project" value="UniProtKB-KW"/>
</dbReference>
<dbReference type="RefSeq" id="WP_249245111.1">
    <property type="nucleotide sequence ID" value="NZ_JAKPBZ010000112.1"/>
</dbReference>
<dbReference type="Gene3D" id="3.40.50.300">
    <property type="entry name" value="P-loop containing nucleotide triphosphate hydrolases"/>
    <property type="match status" value="1"/>
</dbReference>
<keyword evidence="3" id="KW-0547">Nucleotide-binding</keyword>
<gene>
    <name evidence="8" type="ORF">MFP26_13645</name>
</gene>
<dbReference type="InterPro" id="IPR017871">
    <property type="entry name" value="ABC_transporter-like_CS"/>
</dbReference>
<evidence type="ECO:0000256" key="3">
    <source>
        <dbReference type="ARBA" id="ARBA00022741"/>
    </source>
</evidence>
<keyword evidence="4 8" id="KW-0067">ATP-binding</keyword>
<evidence type="ECO:0000256" key="4">
    <source>
        <dbReference type="ARBA" id="ARBA00022840"/>
    </source>
</evidence>
<sequence>MSQLRLEQINKVYGKQHVVADVTLQVASGEIVVLLGPSGCGKTTLLRAIAGFVTPDSGRILINDREVVSDGTLVPPEKRALSMVFQHYAVWPHKTVFENLAWGLRLQKRPAAQITQRVMETLERVRMTDYHRRYPGELSGGQQQRVALARALVLEPQILLFDEPLSNLDAFLREQMRFEIRNILKTLGITSIYVTHDQTEAMALADRIAVLNQGRIEQIGTPYEIYHHSRTRFVASFIGSANLLSGRLIARRPGAVQVALPGVGMLWVSCPDNPPPEGSEVSFFIRPENILLSDKPTPQENQFSAVPLRHTFLGASTDYEIRSGEVTLRVAVTGHQTLFGREQTLYWSAAAAHCHLLDPQDGMTACGPGPFTGSKNHILETTSFTGESV</sequence>
<organism evidence="8 9">
    <name type="scientific">Brenneria tiliae</name>
    <dbReference type="NCBI Taxonomy" id="2914984"/>
    <lineage>
        <taxon>Bacteria</taxon>
        <taxon>Pseudomonadati</taxon>
        <taxon>Pseudomonadota</taxon>
        <taxon>Gammaproteobacteria</taxon>
        <taxon>Enterobacterales</taxon>
        <taxon>Pectobacteriaceae</taxon>
        <taxon>Brenneria</taxon>
    </lineage>
</organism>
<comment type="caution">
    <text evidence="8">The sequence shown here is derived from an EMBL/GenBank/DDBJ whole genome shotgun (WGS) entry which is preliminary data.</text>
</comment>
<evidence type="ECO:0000256" key="2">
    <source>
        <dbReference type="ARBA" id="ARBA00022475"/>
    </source>
</evidence>
<evidence type="ECO:0000256" key="5">
    <source>
        <dbReference type="ARBA" id="ARBA00022967"/>
    </source>
</evidence>
<dbReference type="SUPFAM" id="SSF50331">
    <property type="entry name" value="MOP-like"/>
    <property type="match status" value="1"/>
</dbReference>
<evidence type="ECO:0000259" key="7">
    <source>
        <dbReference type="PROSITE" id="PS50893"/>
    </source>
</evidence>
<dbReference type="Pfam" id="PF08402">
    <property type="entry name" value="TOBE_2"/>
    <property type="match status" value="1"/>
</dbReference>
<evidence type="ECO:0000256" key="6">
    <source>
        <dbReference type="ARBA" id="ARBA00023136"/>
    </source>
</evidence>
<evidence type="ECO:0000256" key="1">
    <source>
        <dbReference type="ARBA" id="ARBA00022448"/>
    </source>
</evidence>
<dbReference type="Proteomes" id="UP001203069">
    <property type="component" value="Unassembled WGS sequence"/>
</dbReference>
<reference evidence="8 9" key="1">
    <citation type="submission" date="2022-02" db="EMBL/GenBank/DDBJ databases">
        <title>Description of Brenneria tiliae sp. nov. isolated from symptomatic Tilia x moltkei and Tilia x europaea trees in the UK.</title>
        <authorList>
            <person name="Kile H."/>
        </authorList>
    </citation>
    <scope>NUCLEOTIDE SEQUENCE [LARGE SCALE GENOMIC DNA]</scope>
    <source>
        <strain evidence="8 9">MC1SB4.1</strain>
    </source>
</reference>
<protein>
    <submittedName>
        <fullName evidence="8">ABC transporter ATP-binding protein</fullName>
    </submittedName>
</protein>
<keyword evidence="1" id="KW-0813">Transport</keyword>
<keyword evidence="6" id="KW-0472">Membrane</keyword>
<dbReference type="InterPro" id="IPR013611">
    <property type="entry name" value="Transp-assoc_OB_typ2"/>
</dbReference>
<dbReference type="PANTHER" id="PTHR43875">
    <property type="entry name" value="MALTODEXTRIN IMPORT ATP-BINDING PROTEIN MSMX"/>
    <property type="match status" value="1"/>
</dbReference>